<dbReference type="Proteomes" id="UP000287188">
    <property type="component" value="Unassembled WGS sequence"/>
</dbReference>
<dbReference type="Pfam" id="PF04073">
    <property type="entry name" value="tRNA_edit"/>
    <property type="match status" value="1"/>
</dbReference>
<dbReference type="AlphaFoldDB" id="A0A402AEY0"/>
<dbReference type="RefSeq" id="WP_218031767.1">
    <property type="nucleotide sequence ID" value="NZ_BIFS01000001.1"/>
</dbReference>
<dbReference type="EMBL" id="BIFS01000001">
    <property type="protein sequence ID" value="GCE17612.1"/>
    <property type="molecule type" value="Genomic_DNA"/>
</dbReference>
<dbReference type="InterPro" id="IPR007214">
    <property type="entry name" value="YbaK/aa-tRNA-synth-assoc-dom"/>
</dbReference>
<evidence type="ECO:0000259" key="1">
    <source>
        <dbReference type="Pfam" id="PF04073"/>
    </source>
</evidence>
<dbReference type="Gene3D" id="3.90.960.10">
    <property type="entry name" value="YbaK/aminoacyl-tRNA synthetase-associated domain"/>
    <property type="match status" value="1"/>
</dbReference>
<feature type="domain" description="YbaK/aminoacyl-tRNA synthetase-associated" evidence="1">
    <location>
        <begin position="18"/>
        <end position="125"/>
    </location>
</feature>
<name>A0A402AEY0_9CHLR</name>
<evidence type="ECO:0000313" key="3">
    <source>
        <dbReference type="Proteomes" id="UP000287188"/>
    </source>
</evidence>
<accession>A0A402AEY0</accession>
<dbReference type="GO" id="GO:0002161">
    <property type="term" value="F:aminoacyl-tRNA deacylase activity"/>
    <property type="evidence" value="ECO:0007669"/>
    <property type="project" value="InterPro"/>
</dbReference>
<dbReference type="InterPro" id="IPR036754">
    <property type="entry name" value="YbaK/aa-tRNA-synt-asso_dom_sf"/>
</dbReference>
<keyword evidence="3" id="KW-1185">Reference proteome</keyword>
<sequence>MRSELAREPEAELEEVFTPGCTTIDDLAAFLHIPTSKTMKAVLYAAGGKLILASVRGDLEVNEVKLINALRRSGINTGDLHMATPEELQQAGIVAGFTSPIGKSADIFILADTSLKTGNNFVGGATGLIII</sequence>
<comment type="caution">
    <text evidence="2">The sequence shown here is derived from an EMBL/GenBank/DDBJ whole genome shotgun (WGS) entry which is preliminary data.</text>
</comment>
<reference evidence="3" key="1">
    <citation type="submission" date="2018-12" db="EMBL/GenBank/DDBJ databases">
        <title>Tengunoibacter tsumagoiensis gen. nov., sp. nov., Dictyobacter kobayashii sp. nov., D. alpinus sp. nov., and D. joshuensis sp. nov. and description of Dictyobacteraceae fam. nov. within the order Ktedonobacterales isolated from Tengu-no-mugimeshi.</title>
        <authorList>
            <person name="Wang C.M."/>
            <person name="Zheng Y."/>
            <person name="Sakai Y."/>
            <person name="Toyoda A."/>
            <person name="Minakuchi Y."/>
            <person name="Abe K."/>
            <person name="Yokota A."/>
            <person name="Yabe S."/>
        </authorList>
    </citation>
    <scope>NUCLEOTIDE SEQUENCE [LARGE SCALE GENOMIC DNA]</scope>
    <source>
        <strain evidence="3">Uno11</strain>
    </source>
</reference>
<protein>
    <recommendedName>
        <fullName evidence="1">YbaK/aminoacyl-tRNA synthetase-associated domain-containing protein</fullName>
    </recommendedName>
</protein>
<proteinExistence type="predicted"/>
<evidence type="ECO:0000313" key="2">
    <source>
        <dbReference type="EMBL" id="GCE17612.1"/>
    </source>
</evidence>
<organism evidence="2 3">
    <name type="scientific">Dictyobacter kobayashii</name>
    <dbReference type="NCBI Taxonomy" id="2014872"/>
    <lineage>
        <taxon>Bacteria</taxon>
        <taxon>Bacillati</taxon>
        <taxon>Chloroflexota</taxon>
        <taxon>Ktedonobacteria</taxon>
        <taxon>Ktedonobacterales</taxon>
        <taxon>Dictyobacteraceae</taxon>
        <taxon>Dictyobacter</taxon>
    </lineage>
</organism>
<gene>
    <name evidence="2" type="ORF">KDK_14120</name>
</gene>
<dbReference type="SUPFAM" id="SSF55826">
    <property type="entry name" value="YbaK/ProRS associated domain"/>
    <property type="match status" value="1"/>
</dbReference>